<dbReference type="EMBL" id="FJUY01000016">
    <property type="protein sequence ID" value="CZT23422.1"/>
    <property type="molecule type" value="Genomic_DNA"/>
</dbReference>
<feature type="transmembrane region" description="Helical" evidence="1">
    <location>
        <begin position="464"/>
        <end position="489"/>
    </location>
</feature>
<feature type="transmembrane region" description="Helical" evidence="1">
    <location>
        <begin position="167"/>
        <end position="191"/>
    </location>
</feature>
<feature type="transmembrane region" description="Helical" evidence="1">
    <location>
        <begin position="283"/>
        <end position="302"/>
    </location>
</feature>
<accession>A0A2D3VEC7</accession>
<dbReference type="AlphaFoldDB" id="A0A2D3VEC7"/>
<dbReference type="GeneID" id="35604209"/>
<dbReference type="STRING" id="112498.A0A2D3VEC7"/>
<keyword evidence="3" id="KW-1185">Reference proteome</keyword>
<dbReference type="RefSeq" id="XP_023630146.1">
    <property type="nucleotide sequence ID" value="XM_023774378.1"/>
</dbReference>
<dbReference type="InterPro" id="IPR053018">
    <property type="entry name" value="Elsinochrome_Biosynth-Asso"/>
</dbReference>
<evidence type="ECO:0000256" key="1">
    <source>
        <dbReference type="SAM" id="Phobius"/>
    </source>
</evidence>
<organism evidence="2 3">
    <name type="scientific">Ramularia collo-cygni</name>
    <dbReference type="NCBI Taxonomy" id="112498"/>
    <lineage>
        <taxon>Eukaryota</taxon>
        <taxon>Fungi</taxon>
        <taxon>Dikarya</taxon>
        <taxon>Ascomycota</taxon>
        <taxon>Pezizomycotina</taxon>
        <taxon>Dothideomycetes</taxon>
        <taxon>Dothideomycetidae</taxon>
        <taxon>Mycosphaerellales</taxon>
        <taxon>Mycosphaerellaceae</taxon>
        <taxon>Ramularia</taxon>
    </lineage>
</organism>
<protein>
    <submittedName>
        <fullName evidence="2">Uncharacterized protein</fullName>
    </submittedName>
</protein>
<evidence type="ECO:0000313" key="3">
    <source>
        <dbReference type="Proteomes" id="UP000225277"/>
    </source>
</evidence>
<dbReference type="OrthoDB" id="5427664at2759"/>
<dbReference type="Proteomes" id="UP000225277">
    <property type="component" value="Unassembled WGS sequence"/>
</dbReference>
<evidence type="ECO:0000313" key="2">
    <source>
        <dbReference type="EMBL" id="CZT23422.1"/>
    </source>
</evidence>
<feature type="transmembrane region" description="Helical" evidence="1">
    <location>
        <begin position="430"/>
        <end position="452"/>
    </location>
</feature>
<keyword evidence="1" id="KW-0812">Transmembrane</keyword>
<feature type="transmembrane region" description="Helical" evidence="1">
    <location>
        <begin position="308"/>
        <end position="328"/>
    </location>
</feature>
<gene>
    <name evidence="2" type="ORF">RCC_09136</name>
</gene>
<sequence>MNSTPQHPNSFGAMKQPLNCWEQIYDGVTTKPDADIAGIGVIIAFTFSAGVTLISVIVAYATGLVDDGLLRPMDRLVFRVPSRAEKHPTMHLALRKFILALSDQQIVTGIAILGAGFQGLRTGHVSVYHFQIIIYLAWMSSSVHLSALTILGTYLQHHRAVMAWRLVGMLTLLVMLFISLVPTLSVEWGILTPLPLSEWEPSEKTSFGAPALCFWGSSRGDGVSPDAVISFFILGVSYIWKVCGIFPSANSAFAAWTWDPLDRLTKHGFATLASRIQRKGRRVDLWVFRMCLAVYLPVTAAIEALDSFSASLWLSLLGLIYGMLQILVPRALVQSYDSNLKENEKMLTFGQLVPLILLIQPIGALTEHIWLVKEDDERVYSSNEETQHNFSRNCHPGLPLLQFLTTFDVPRASGANKRRQLRSLLYSSKLFNLLIWLTQAGTISAAIVVFISDYYTIGYTTAGNWYYISFAIAGYLGASVVLVIILAPFSCLGRYERRRREVELVSRSSTTIIEHTELTK</sequence>
<reference evidence="2 3" key="1">
    <citation type="submission" date="2016-03" db="EMBL/GenBank/DDBJ databases">
        <authorList>
            <person name="Ploux O."/>
        </authorList>
    </citation>
    <scope>NUCLEOTIDE SEQUENCE [LARGE SCALE GENOMIC DNA]</scope>
    <source>
        <strain evidence="2 3">URUG2</strain>
    </source>
</reference>
<name>A0A2D3VEC7_9PEZI</name>
<feature type="transmembrane region" description="Helical" evidence="1">
    <location>
        <begin position="36"/>
        <end position="65"/>
    </location>
</feature>
<feature type="transmembrane region" description="Helical" evidence="1">
    <location>
        <begin position="227"/>
        <end position="246"/>
    </location>
</feature>
<proteinExistence type="predicted"/>
<feature type="transmembrane region" description="Helical" evidence="1">
    <location>
        <begin position="132"/>
        <end position="155"/>
    </location>
</feature>
<keyword evidence="1" id="KW-0472">Membrane</keyword>
<feature type="transmembrane region" description="Helical" evidence="1">
    <location>
        <begin position="97"/>
        <end position="120"/>
    </location>
</feature>
<dbReference type="PANTHER" id="PTHR37577">
    <property type="entry name" value="INTEGRAL MEMBRANE PROTEIN"/>
    <property type="match status" value="1"/>
</dbReference>
<dbReference type="PANTHER" id="PTHR37577:SF1">
    <property type="entry name" value="INTEGRAL MEMBRANE PROTEIN"/>
    <property type="match status" value="1"/>
</dbReference>
<keyword evidence="1" id="KW-1133">Transmembrane helix</keyword>